<evidence type="ECO:0000313" key="5">
    <source>
        <dbReference type="Proteomes" id="UP000422644"/>
    </source>
</evidence>
<gene>
    <name evidence="2" type="ORF">JMUB3870_0785</name>
    <name evidence="3" type="ORF">JMUB3935_0800</name>
</gene>
<evidence type="ECO:0000313" key="4">
    <source>
        <dbReference type="Proteomes" id="UP000321378"/>
    </source>
</evidence>
<evidence type="ECO:0000313" key="3">
    <source>
        <dbReference type="EMBL" id="BBM51822.1"/>
    </source>
</evidence>
<dbReference type="OrthoDB" id="1662689at2"/>
<keyword evidence="5" id="KW-1185">Reference proteome</keyword>
<reference evidence="2 5" key="1">
    <citation type="submission" date="2019-07" db="EMBL/GenBank/DDBJ databases">
        <title>Complete Genome Sequence of Leptotrichia trevisanii Strain JMUB3870.</title>
        <authorList>
            <person name="Watanabe S."/>
            <person name="Cui L."/>
        </authorList>
    </citation>
    <scope>NUCLEOTIDE SEQUENCE [LARGE SCALE GENOMIC DNA]</scope>
    <source>
        <strain evidence="2 5">JMUB3870</strain>
    </source>
</reference>
<proteinExistence type="predicted"/>
<name>A0A510KJF4_9FUSO</name>
<sequence>MKKTKVLVTLLMLLLVISCGKKGNGKDKGPDLKNIGGTNKKVNEVEKYNLYIEIYNKLHSFEKTANSYFKEVGAEAQFKKPDGSVDADFYDVKNIITELEKAIPAKPKMAELDKASENLLAVFKELKPLADDMNSYYSGKDYTSDNYKKAQEFHTKFLEILKKYDVAVLAFRTEMDKKIVEQREKEAKQLQKEGRAIAYNRMMILSVGEEVLNEISRQKLTGANVVSGDAGKFKGLQEKLINVVAEFNKSVKDEKQMKKEGYKDYQLSSFIDEADGFKASLASLVERIEAKKPISEFSLRDQFFLENETGSPENVIKSFNELVKEYNSMNK</sequence>
<dbReference type="PROSITE" id="PS51257">
    <property type="entry name" value="PROKAR_LIPOPROTEIN"/>
    <property type="match status" value="1"/>
</dbReference>
<keyword evidence="1" id="KW-0732">Signal</keyword>
<organism evidence="3 4">
    <name type="scientific">Leptotrichia trevisanii</name>
    <dbReference type="NCBI Taxonomy" id="109328"/>
    <lineage>
        <taxon>Bacteria</taxon>
        <taxon>Fusobacteriati</taxon>
        <taxon>Fusobacteriota</taxon>
        <taxon>Fusobacteriia</taxon>
        <taxon>Fusobacteriales</taxon>
        <taxon>Leptotrichiaceae</taxon>
        <taxon>Leptotrichia</taxon>
    </lineage>
</organism>
<feature type="signal peptide" evidence="1">
    <location>
        <begin position="1"/>
        <end position="21"/>
    </location>
</feature>
<dbReference type="EMBL" id="AP019840">
    <property type="protein sequence ID" value="BBM51822.1"/>
    <property type="molecule type" value="Genomic_DNA"/>
</dbReference>
<evidence type="ECO:0000313" key="2">
    <source>
        <dbReference type="EMBL" id="BBM44667.1"/>
    </source>
</evidence>
<evidence type="ECO:0008006" key="6">
    <source>
        <dbReference type="Google" id="ProtNLM"/>
    </source>
</evidence>
<accession>A0A510KJF4</accession>
<reference evidence="3 4" key="2">
    <citation type="submission" date="2019-07" db="EMBL/GenBank/DDBJ databases">
        <title>Complete Genome Sequence of Leptotrichia trevisanii Strain JMUB3935.</title>
        <authorList>
            <person name="Watanabe S."/>
            <person name="Cui L."/>
        </authorList>
    </citation>
    <scope>NUCLEOTIDE SEQUENCE [LARGE SCALE GENOMIC DNA]</scope>
    <source>
        <strain evidence="3 4">JMUB3935</strain>
    </source>
</reference>
<dbReference type="InterPro" id="IPR024291">
    <property type="entry name" value="DUF3829"/>
</dbReference>
<evidence type="ECO:0000256" key="1">
    <source>
        <dbReference type="SAM" id="SignalP"/>
    </source>
</evidence>
<dbReference type="Pfam" id="PF12889">
    <property type="entry name" value="DUF3829"/>
    <property type="match status" value="1"/>
</dbReference>
<dbReference type="RefSeq" id="WP_146996250.1">
    <property type="nucleotide sequence ID" value="NZ_AP019831.1"/>
</dbReference>
<feature type="chain" id="PRO_5044617042" description="DUF3829 domain-containing protein" evidence="1">
    <location>
        <begin position="22"/>
        <end position="331"/>
    </location>
</feature>
<dbReference type="Proteomes" id="UP000321378">
    <property type="component" value="Chromosome"/>
</dbReference>
<protein>
    <recommendedName>
        <fullName evidence="6">DUF3829 domain-containing protein</fullName>
    </recommendedName>
</protein>
<dbReference type="EMBL" id="AP019831">
    <property type="protein sequence ID" value="BBM44667.1"/>
    <property type="molecule type" value="Genomic_DNA"/>
</dbReference>
<dbReference type="STRING" id="1122173.GCA_000482505_02089"/>
<dbReference type="AlphaFoldDB" id="A0A510KJF4"/>
<dbReference type="Proteomes" id="UP000422644">
    <property type="component" value="Chromosome"/>
</dbReference>